<comment type="caution">
    <text evidence="4">The sequence shown here is derived from an EMBL/GenBank/DDBJ whole genome shotgun (WGS) entry which is preliminary data.</text>
</comment>
<dbReference type="AlphaFoldDB" id="A0A7J6F8B2"/>
<feature type="domain" description="DC1" evidence="3">
    <location>
        <begin position="303"/>
        <end position="351"/>
    </location>
</feature>
<accession>A0A7J6F8B2</accession>
<reference evidence="4 5" key="1">
    <citation type="journal article" date="2020" name="bioRxiv">
        <title>Sequence and annotation of 42 cannabis genomes reveals extensive copy number variation in cannabinoid synthesis and pathogen resistance genes.</title>
        <authorList>
            <person name="Mckernan K.J."/>
            <person name="Helbert Y."/>
            <person name="Kane L.T."/>
            <person name="Ebling H."/>
            <person name="Zhang L."/>
            <person name="Liu B."/>
            <person name="Eaton Z."/>
            <person name="Mclaughlin S."/>
            <person name="Kingan S."/>
            <person name="Baybayan P."/>
            <person name="Concepcion G."/>
            <person name="Jordan M."/>
            <person name="Riva A."/>
            <person name="Barbazuk W."/>
            <person name="Harkins T."/>
        </authorList>
    </citation>
    <scope>NUCLEOTIDE SEQUENCE [LARGE SCALE GENOMIC DNA]</scope>
    <source>
        <strain evidence="5">cv. Jamaican Lion 4</strain>
        <tissue evidence="4">Leaf</tissue>
    </source>
</reference>
<keyword evidence="5" id="KW-1185">Reference proteome</keyword>
<evidence type="ECO:0000256" key="2">
    <source>
        <dbReference type="SAM" id="MobiDB-lite"/>
    </source>
</evidence>
<evidence type="ECO:0000256" key="1">
    <source>
        <dbReference type="ARBA" id="ARBA00022737"/>
    </source>
</evidence>
<gene>
    <name evidence="4" type="ORF">G4B88_029281</name>
</gene>
<evidence type="ECO:0000259" key="3">
    <source>
        <dbReference type="Pfam" id="PF03107"/>
    </source>
</evidence>
<dbReference type="Pfam" id="PF03107">
    <property type="entry name" value="C1_2"/>
    <property type="match status" value="2"/>
</dbReference>
<name>A0A7J6F8B2_CANSA</name>
<dbReference type="InterPro" id="IPR046349">
    <property type="entry name" value="C1-like_sf"/>
</dbReference>
<feature type="domain" description="DC1" evidence="3">
    <location>
        <begin position="117"/>
        <end position="167"/>
    </location>
</feature>
<sequence length="771" mass="89626">MDDEHCRWQLGGYGKINNTKCRTCNGDISGSFYVCYHCDSYAHADCYEKIKNHPFHPSEELIFLANESFICNCCHTQMSNKPCFTCRYRHLFLDVHCARMPPITSDDFDNQDHIQHFSHPHPMPLILATEKGGLSLSECFACRLPCFAGKAYYGCKPCKYFLHKSCAKLPLQLEGASFHKHHALSLRIANQEFLVCTLCYKSDLVFAYECGQCEFHYCVNCVTCTSRQTVKYEYHDHPLFFLDKIHTGLAECDDYDSYCKNPILAECDEFKYTNSSVFGCDQECNFKVHLLCGPLPSTLKYEYHIHPLILFDFVLNNDYGDFYCDICEMKRDPRIRVYFCEDCNYVAHVHCLTTEIINTLKGDLKDVKLKSVGNDLWKFPEEMNGNLRIEDTEQSIPLTLRDLILFKLTESEQSSLGSCFWWDEKDENEVSRRRMTPQLEDKTIDEVLQFSNFTESQFMRFIFREFNINFNKNLDEKKMKIESSYFIPLNVVSVFKTLLHKYGDIAEGFSKSKAYKSICYFLVCKVMKEMHTTLIIDITKDLLQRWFDYIVFAEFWGYFDVDFLEASLREITRDFFYLKLTQILEVDIPTIIRGRIKEVQKKIAEEQMKIAKEQNKMVVYKKFCESTSKKGFMKEGLNKVMKHKWKVASKVGSWIAHVKQVRTLSVRLVWTRREAPYSPCAPWVVRDPPRLRHLGSGRASLPSCTLAQWGPPCLVHLSPARASLPRKPWPLIRSALPHLMHCDPAKASSPRTPQLSKGLPCTRGPIMRGPH</sequence>
<dbReference type="Proteomes" id="UP000583929">
    <property type="component" value="Unassembled WGS sequence"/>
</dbReference>
<organism evidence="4 5">
    <name type="scientific">Cannabis sativa</name>
    <name type="common">Hemp</name>
    <name type="synonym">Marijuana</name>
    <dbReference type="NCBI Taxonomy" id="3483"/>
    <lineage>
        <taxon>Eukaryota</taxon>
        <taxon>Viridiplantae</taxon>
        <taxon>Streptophyta</taxon>
        <taxon>Embryophyta</taxon>
        <taxon>Tracheophyta</taxon>
        <taxon>Spermatophyta</taxon>
        <taxon>Magnoliopsida</taxon>
        <taxon>eudicotyledons</taxon>
        <taxon>Gunneridae</taxon>
        <taxon>Pentapetalae</taxon>
        <taxon>rosids</taxon>
        <taxon>fabids</taxon>
        <taxon>Rosales</taxon>
        <taxon>Cannabaceae</taxon>
        <taxon>Cannabis</taxon>
    </lineage>
</organism>
<dbReference type="InterPro" id="IPR004146">
    <property type="entry name" value="DC1"/>
</dbReference>
<dbReference type="SUPFAM" id="SSF57889">
    <property type="entry name" value="Cysteine-rich domain"/>
    <property type="match status" value="3"/>
</dbReference>
<evidence type="ECO:0000313" key="4">
    <source>
        <dbReference type="EMBL" id="KAF4366957.1"/>
    </source>
</evidence>
<feature type="region of interest" description="Disordered" evidence="2">
    <location>
        <begin position="745"/>
        <end position="771"/>
    </location>
</feature>
<keyword evidence="1" id="KW-0677">Repeat</keyword>
<evidence type="ECO:0000313" key="5">
    <source>
        <dbReference type="Proteomes" id="UP000583929"/>
    </source>
</evidence>
<dbReference type="EMBL" id="JAATIQ010000250">
    <property type="protein sequence ID" value="KAF4366957.1"/>
    <property type="molecule type" value="Genomic_DNA"/>
</dbReference>
<proteinExistence type="predicted"/>
<dbReference type="PANTHER" id="PTHR46288">
    <property type="entry name" value="PHORBOL-ESTER/DAG-TYPE DOMAIN-CONTAINING PROTEIN"/>
    <property type="match status" value="1"/>
</dbReference>
<dbReference type="PANTHER" id="PTHR46288:SF70">
    <property type="entry name" value="CYSTEINE_HISTIDINE-RICH C1 DOMAIN FAMILY PROTEIN"/>
    <property type="match status" value="1"/>
</dbReference>
<protein>
    <recommendedName>
        <fullName evidence="3">DC1 domain-containing protein</fullName>
    </recommendedName>
</protein>